<evidence type="ECO:0000259" key="6">
    <source>
        <dbReference type="Pfam" id="PF25917"/>
    </source>
</evidence>
<evidence type="ECO:0000259" key="5">
    <source>
        <dbReference type="Pfam" id="PF25876"/>
    </source>
</evidence>
<keyword evidence="4" id="KW-0812">Transmembrane</keyword>
<reference evidence="11" key="1">
    <citation type="submission" date="2017-11" db="EMBL/GenBank/DDBJ databases">
        <title>Genome sequence of Pantoea sp. MSR2.</title>
        <authorList>
            <person name="Nascimento F.X."/>
        </authorList>
    </citation>
    <scope>NUCLEOTIDE SEQUENCE [LARGE SCALE GENOMIC DNA]</scope>
    <source>
        <strain evidence="11">MSR2</strain>
        <plasmid evidence="11">pmsr2d</plasmid>
    </source>
</reference>
<keyword evidence="12" id="KW-1185">Reference proteome</keyword>
<dbReference type="SUPFAM" id="SSF111369">
    <property type="entry name" value="HlyD-like secretion proteins"/>
    <property type="match status" value="1"/>
</dbReference>
<dbReference type="Gene3D" id="2.40.50.100">
    <property type="match status" value="1"/>
</dbReference>
<evidence type="ECO:0000313" key="11">
    <source>
        <dbReference type="Proteomes" id="UP000424872"/>
    </source>
</evidence>
<dbReference type="InterPro" id="IPR058625">
    <property type="entry name" value="MdtA-like_BSH"/>
</dbReference>
<dbReference type="NCBIfam" id="TIGR01730">
    <property type="entry name" value="RND_mfp"/>
    <property type="match status" value="1"/>
</dbReference>
<dbReference type="PANTHER" id="PTHR30469:SF38">
    <property type="entry name" value="HLYD FAMILY SECRETION PROTEIN"/>
    <property type="match status" value="1"/>
</dbReference>
<feature type="domain" description="Multidrug resistance protein MdtA-like alpha-helical hairpin" evidence="5">
    <location>
        <begin position="123"/>
        <end position="193"/>
    </location>
</feature>
<evidence type="ECO:0000313" key="12">
    <source>
        <dbReference type="Proteomes" id="UP001171299"/>
    </source>
</evidence>
<evidence type="ECO:0000256" key="1">
    <source>
        <dbReference type="ARBA" id="ARBA00004196"/>
    </source>
</evidence>
<dbReference type="PANTHER" id="PTHR30469">
    <property type="entry name" value="MULTIDRUG RESISTANCE PROTEIN MDTA"/>
    <property type="match status" value="1"/>
</dbReference>
<dbReference type="Pfam" id="PF25917">
    <property type="entry name" value="BSH_RND"/>
    <property type="match status" value="1"/>
</dbReference>
<proteinExistence type="inferred from homology"/>
<dbReference type="InterPro" id="IPR058627">
    <property type="entry name" value="MdtA-like_C"/>
</dbReference>
<dbReference type="AlphaFoldDB" id="A0AAP9HB69"/>
<organism evidence="10 11">
    <name type="scientific">Pantoea phytobeneficialis</name>
    <dbReference type="NCBI Taxonomy" id="2052056"/>
    <lineage>
        <taxon>Bacteria</taxon>
        <taxon>Pseudomonadati</taxon>
        <taxon>Pseudomonadota</taxon>
        <taxon>Gammaproteobacteria</taxon>
        <taxon>Enterobacterales</taxon>
        <taxon>Erwiniaceae</taxon>
        <taxon>Pantoea</taxon>
    </lineage>
</organism>
<evidence type="ECO:0000313" key="9">
    <source>
        <dbReference type="EMBL" id="MDO6406923.1"/>
    </source>
</evidence>
<geneLocation type="plasmid" evidence="11">
    <name>pmsr2d</name>
</geneLocation>
<name>A0AAP9HB69_9GAMM</name>
<dbReference type="Pfam" id="PF25954">
    <property type="entry name" value="Beta-barrel_RND_2"/>
    <property type="match status" value="1"/>
</dbReference>
<gene>
    <name evidence="10" type="ORF">CTZ24_25845</name>
    <name evidence="9" type="ORF">Q3404_10060</name>
</gene>
<keyword evidence="3" id="KW-0813">Transport</keyword>
<sequence>MTENFSDLPDCARQVLRHLFTPYRLTLLGYCILALPVALLLTACGGKPDTQAAAPPRPVRTITAPPPSRTSIFCQTGEIRPHDEVMLGFRLDGRLLTRVVDVGTSVTSGQLLGTLEGDTTQNQLDSARADFNSAVAAERLATLNLKRMTALMPSGAIARVQLDTARSDWQTAVSRRESSEAALKTAREDLSWTRLTAPAAGVVTQVNAQPGQVLSAGQPVLTLAVSSGRDAVIDVADPQSFSHHTGVFSISLVNDPSVIVSGTLRDISPQADPQTRTWRVRISLNNPPPNMALGASIQVMQPGSGPAMIVLPAEALTWTAGKPAVFVVDTASHQLELRHITPGGYTASDILVSAGVVPGEAVVIAGVSKLRPGETVAFGDNVQ</sequence>
<evidence type="ECO:0000256" key="4">
    <source>
        <dbReference type="SAM" id="Phobius"/>
    </source>
</evidence>
<dbReference type="Gene3D" id="1.10.287.470">
    <property type="entry name" value="Helix hairpin bin"/>
    <property type="match status" value="1"/>
</dbReference>
<evidence type="ECO:0000313" key="10">
    <source>
        <dbReference type="EMBL" id="QGR09889.1"/>
    </source>
</evidence>
<evidence type="ECO:0000256" key="3">
    <source>
        <dbReference type="ARBA" id="ARBA00022448"/>
    </source>
</evidence>
<dbReference type="GO" id="GO:0015562">
    <property type="term" value="F:efflux transmembrane transporter activity"/>
    <property type="evidence" value="ECO:0007669"/>
    <property type="project" value="TreeGrafter"/>
</dbReference>
<dbReference type="KEGG" id="ppho:CTZ24_25845"/>
<geneLocation type="plasmid" evidence="10">
    <name>pMSR2D</name>
</geneLocation>
<feature type="domain" description="Multidrug resistance protein MdtA-like barrel-sandwich hybrid" evidence="6">
    <location>
        <begin position="86"/>
        <end position="220"/>
    </location>
</feature>
<feature type="domain" description="CusB-like beta-barrel" evidence="7">
    <location>
        <begin position="248"/>
        <end position="299"/>
    </location>
</feature>
<dbReference type="Pfam" id="PF25876">
    <property type="entry name" value="HH_MFP_RND"/>
    <property type="match status" value="1"/>
</dbReference>
<dbReference type="Gene3D" id="2.40.420.20">
    <property type="match status" value="1"/>
</dbReference>
<dbReference type="EMBL" id="JAUOOM010000008">
    <property type="protein sequence ID" value="MDO6406923.1"/>
    <property type="molecule type" value="Genomic_DNA"/>
</dbReference>
<reference evidence="10" key="2">
    <citation type="journal article" date="2020" name="Environ. Microbiol.">
        <title>The extreme plant-growth-promoting properties of Pantoea phytobeneficialis MSR2 revealed by functional and genomic analysis.</title>
        <authorList>
            <person name="Nascimento F.X."/>
            <person name="Hernandez A.G."/>
            <person name="Glick B.R."/>
            <person name="Rossi M.J."/>
        </authorList>
    </citation>
    <scope>NUCLEOTIDE SEQUENCE</scope>
    <source>
        <strain evidence="10">MSR2</strain>
    </source>
</reference>
<accession>A0AAP9HB69</accession>
<evidence type="ECO:0000259" key="7">
    <source>
        <dbReference type="Pfam" id="PF25954"/>
    </source>
</evidence>
<dbReference type="Pfam" id="PF25967">
    <property type="entry name" value="RND-MFP_C"/>
    <property type="match status" value="1"/>
</dbReference>
<keyword evidence="4" id="KW-1133">Transmembrane helix</keyword>
<dbReference type="InterPro" id="IPR006143">
    <property type="entry name" value="RND_pump_MFP"/>
</dbReference>
<evidence type="ECO:0000256" key="2">
    <source>
        <dbReference type="ARBA" id="ARBA00009477"/>
    </source>
</evidence>
<feature type="transmembrane region" description="Helical" evidence="4">
    <location>
        <begin position="23"/>
        <end position="43"/>
    </location>
</feature>
<dbReference type="RefSeq" id="WP_208727308.1">
    <property type="nucleotide sequence ID" value="NZ_CP024640.1"/>
</dbReference>
<dbReference type="Proteomes" id="UP001171299">
    <property type="component" value="Unassembled WGS sequence"/>
</dbReference>
<dbReference type="Proteomes" id="UP000424872">
    <property type="component" value="Plasmid pMSR2D"/>
</dbReference>
<dbReference type="EMBL" id="CP024640">
    <property type="protein sequence ID" value="QGR09889.1"/>
    <property type="molecule type" value="Genomic_DNA"/>
</dbReference>
<comment type="subcellular location">
    <subcellularLocation>
        <location evidence="1">Cell envelope</location>
    </subcellularLocation>
</comment>
<evidence type="ECO:0000259" key="8">
    <source>
        <dbReference type="Pfam" id="PF25967"/>
    </source>
</evidence>
<dbReference type="GO" id="GO:1990281">
    <property type="term" value="C:efflux pump complex"/>
    <property type="evidence" value="ECO:0007669"/>
    <property type="project" value="TreeGrafter"/>
</dbReference>
<comment type="similarity">
    <text evidence="2">Belongs to the membrane fusion protein (MFP) (TC 8.A.1) family.</text>
</comment>
<protein>
    <submittedName>
        <fullName evidence="9">Efflux RND transporter periplasmic adaptor subunit</fullName>
    </submittedName>
    <submittedName>
        <fullName evidence="10">Efflux transporter periplasmic adaptor subunit</fullName>
    </submittedName>
</protein>
<keyword evidence="10" id="KW-0614">Plasmid</keyword>
<dbReference type="InterPro" id="IPR058624">
    <property type="entry name" value="MdtA-like_HH"/>
</dbReference>
<keyword evidence="4" id="KW-0472">Membrane</keyword>
<reference evidence="9" key="3">
    <citation type="submission" date="2023-07" db="EMBL/GenBank/DDBJ databases">
        <title>The extreme plant-growth-promoting properties of Pantoea phytobeneficialis PF55 revealed by functional and genomic analysis.</title>
        <authorList>
            <person name="Nascimento F.X."/>
            <person name="Marcio R.J."/>
        </authorList>
    </citation>
    <scope>NUCLEOTIDE SEQUENCE</scope>
    <source>
        <strain evidence="9">PF55</strain>
    </source>
</reference>
<dbReference type="Gene3D" id="2.40.30.170">
    <property type="match status" value="1"/>
</dbReference>
<feature type="domain" description="Multidrug resistance protein MdtA-like C-terminal permuted SH3" evidence="8">
    <location>
        <begin position="309"/>
        <end position="368"/>
    </location>
</feature>
<dbReference type="InterPro" id="IPR058792">
    <property type="entry name" value="Beta-barrel_RND_2"/>
</dbReference>